<dbReference type="PANTHER" id="PTHR30471:SF3">
    <property type="entry name" value="UPF0758 PROTEIN YEES-RELATED"/>
    <property type="match status" value="1"/>
</dbReference>
<evidence type="ECO:0000256" key="7">
    <source>
        <dbReference type="RuleBase" id="RU003797"/>
    </source>
</evidence>
<reference evidence="9" key="2">
    <citation type="submission" date="2021-04" db="EMBL/GenBank/DDBJ databases">
        <authorList>
            <person name="Gilroy R."/>
        </authorList>
    </citation>
    <scope>NUCLEOTIDE SEQUENCE</scope>
    <source>
        <strain evidence="9">ChiBcec15-3976</strain>
    </source>
</reference>
<dbReference type="InterPro" id="IPR025657">
    <property type="entry name" value="RadC_JAB"/>
</dbReference>
<dbReference type="PROSITE" id="PS01302">
    <property type="entry name" value="UPF0758"/>
    <property type="match status" value="1"/>
</dbReference>
<name>A0A9D2U7H6_9FIRM</name>
<evidence type="ECO:0000259" key="8">
    <source>
        <dbReference type="PROSITE" id="PS50249"/>
    </source>
</evidence>
<evidence type="ECO:0000256" key="2">
    <source>
        <dbReference type="ARBA" id="ARBA00022670"/>
    </source>
</evidence>
<evidence type="ECO:0000256" key="1">
    <source>
        <dbReference type="ARBA" id="ARBA00010243"/>
    </source>
</evidence>
<dbReference type="NCBIfam" id="TIGR00608">
    <property type="entry name" value="radc"/>
    <property type="match status" value="1"/>
</dbReference>
<protein>
    <submittedName>
        <fullName evidence="9">DNA repair protein RadC</fullName>
    </submittedName>
</protein>
<feature type="domain" description="MPN" evidence="8">
    <location>
        <begin position="109"/>
        <end position="231"/>
    </location>
</feature>
<dbReference type="EMBL" id="DWUU01000024">
    <property type="protein sequence ID" value="HJD42124.1"/>
    <property type="molecule type" value="Genomic_DNA"/>
</dbReference>
<dbReference type="GO" id="GO:0006508">
    <property type="term" value="P:proteolysis"/>
    <property type="evidence" value="ECO:0007669"/>
    <property type="project" value="UniProtKB-KW"/>
</dbReference>
<dbReference type="PROSITE" id="PS50249">
    <property type="entry name" value="MPN"/>
    <property type="match status" value="1"/>
</dbReference>
<dbReference type="GO" id="GO:0046872">
    <property type="term" value="F:metal ion binding"/>
    <property type="evidence" value="ECO:0007669"/>
    <property type="project" value="UniProtKB-KW"/>
</dbReference>
<reference evidence="9" key="1">
    <citation type="journal article" date="2021" name="PeerJ">
        <title>Extensive microbial diversity within the chicken gut microbiome revealed by metagenomics and culture.</title>
        <authorList>
            <person name="Gilroy R."/>
            <person name="Ravi A."/>
            <person name="Getino M."/>
            <person name="Pursley I."/>
            <person name="Horton D.L."/>
            <person name="Alikhan N.F."/>
            <person name="Baker D."/>
            <person name="Gharbi K."/>
            <person name="Hall N."/>
            <person name="Watson M."/>
            <person name="Adriaenssens E.M."/>
            <person name="Foster-Nyarko E."/>
            <person name="Jarju S."/>
            <person name="Secka A."/>
            <person name="Antonio M."/>
            <person name="Oren A."/>
            <person name="Chaudhuri R.R."/>
            <person name="La Ragione R."/>
            <person name="Hildebrand F."/>
            <person name="Pallen M.J."/>
        </authorList>
    </citation>
    <scope>NUCLEOTIDE SEQUENCE</scope>
    <source>
        <strain evidence="9">ChiBcec15-3976</strain>
    </source>
</reference>
<dbReference type="AlphaFoldDB" id="A0A9D2U7H6"/>
<dbReference type="Gene3D" id="3.40.140.10">
    <property type="entry name" value="Cytidine Deaminase, domain 2"/>
    <property type="match status" value="1"/>
</dbReference>
<dbReference type="Proteomes" id="UP000823909">
    <property type="component" value="Unassembled WGS sequence"/>
</dbReference>
<dbReference type="GO" id="GO:0008237">
    <property type="term" value="F:metallopeptidase activity"/>
    <property type="evidence" value="ECO:0007669"/>
    <property type="project" value="UniProtKB-KW"/>
</dbReference>
<sequence>MKNNCTMKELYQDERPYEKCQRFGAENLTDAELLAVILRTGTKGENSLDLAGKILHPDFGCDGLLSLHGWTLERLVGVRGIGRVKAVQILCIAELARRMAKETAAQGLDFSSPEKIAEYYMEDMRHKKREILKLLLLNTRSRLISESNVSVGTIDMALVSPRELFVEAFRRGASSMILLHNHPSGDPEPSGEDIRITQRIYEAGMLIGIELLDHIIIGDHCFVSLKDRGEISDGGKCLWP</sequence>
<evidence type="ECO:0000313" key="10">
    <source>
        <dbReference type="Proteomes" id="UP000823909"/>
    </source>
</evidence>
<evidence type="ECO:0000256" key="3">
    <source>
        <dbReference type="ARBA" id="ARBA00022723"/>
    </source>
</evidence>
<keyword evidence="6" id="KW-0482">Metalloprotease</keyword>
<comment type="caution">
    <text evidence="9">The sequence shown here is derived from an EMBL/GenBank/DDBJ whole genome shotgun (WGS) entry which is preliminary data.</text>
</comment>
<dbReference type="Pfam" id="PF20582">
    <property type="entry name" value="UPF0758_N"/>
    <property type="match status" value="1"/>
</dbReference>
<gene>
    <name evidence="9" type="primary">radC</name>
    <name evidence="9" type="ORF">H9910_03830</name>
</gene>
<keyword evidence="3" id="KW-0479">Metal-binding</keyword>
<dbReference type="CDD" id="cd08071">
    <property type="entry name" value="MPN_DUF2466"/>
    <property type="match status" value="1"/>
</dbReference>
<organism evidence="9 10">
    <name type="scientific">Candidatus Mediterraneibacter quadrami</name>
    <dbReference type="NCBI Taxonomy" id="2838684"/>
    <lineage>
        <taxon>Bacteria</taxon>
        <taxon>Bacillati</taxon>
        <taxon>Bacillota</taxon>
        <taxon>Clostridia</taxon>
        <taxon>Lachnospirales</taxon>
        <taxon>Lachnospiraceae</taxon>
        <taxon>Mediterraneibacter</taxon>
    </lineage>
</organism>
<dbReference type="InterPro" id="IPR020891">
    <property type="entry name" value="UPF0758_CS"/>
</dbReference>
<dbReference type="InterPro" id="IPR037518">
    <property type="entry name" value="MPN"/>
</dbReference>
<comment type="similarity">
    <text evidence="1 7">Belongs to the UPF0758 family.</text>
</comment>
<keyword evidence="2" id="KW-0645">Protease</keyword>
<dbReference type="InterPro" id="IPR046778">
    <property type="entry name" value="UPF0758_N"/>
</dbReference>
<evidence type="ECO:0000256" key="4">
    <source>
        <dbReference type="ARBA" id="ARBA00022801"/>
    </source>
</evidence>
<keyword evidence="4" id="KW-0378">Hydrolase</keyword>
<keyword evidence="5" id="KW-0862">Zinc</keyword>
<dbReference type="InterPro" id="IPR001405">
    <property type="entry name" value="UPF0758"/>
</dbReference>
<evidence type="ECO:0000256" key="5">
    <source>
        <dbReference type="ARBA" id="ARBA00022833"/>
    </source>
</evidence>
<evidence type="ECO:0000313" key="9">
    <source>
        <dbReference type="EMBL" id="HJD42124.1"/>
    </source>
</evidence>
<proteinExistence type="inferred from homology"/>
<dbReference type="PANTHER" id="PTHR30471">
    <property type="entry name" value="DNA REPAIR PROTEIN RADC"/>
    <property type="match status" value="1"/>
</dbReference>
<evidence type="ECO:0000256" key="6">
    <source>
        <dbReference type="ARBA" id="ARBA00023049"/>
    </source>
</evidence>
<dbReference type="Pfam" id="PF04002">
    <property type="entry name" value="RadC"/>
    <property type="match status" value="1"/>
</dbReference>
<dbReference type="NCBIfam" id="NF000642">
    <property type="entry name" value="PRK00024.1"/>
    <property type="match status" value="1"/>
</dbReference>
<accession>A0A9D2U7H6</accession>